<comment type="caution">
    <text evidence="2">The sequence shown here is derived from an EMBL/GenBank/DDBJ whole genome shotgun (WGS) entry which is preliminary data.</text>
</comment>
<feature type="compositionally biased region" description="Polar residues" evidence="1">
    <location>
        <begin position="370"/>
        <end position="381"/>
    </location>
</feature>
<feature type="region of interest" description="Disordered" evidence="1">
    <location>
        <begin position="356"/>
        <end position="493"/>
    </location>
</feature>
<evidence type="ECO:0000313" key="3">
    <source>
        <dbReference type="Proteomes" id="UP001365128"/>
    </source>
</evidence>
<dbReference type="EMBL" id="JBBPDW010000015">
    <property type="protein sequence ID" value="KAK7546260.1"/>
    <property type="molecule type" value="Genomic_DNA"/>
</dbReference>
<feature type="region of interest" description="Disordered" evidence="1">
    <location>
        <begin position="512"/>
        <end position="534"/>
    </location>
</feature>
<organism evidence="2 3">
    <name type="scientific">Phyllosticta citricarpa</name>
    <dbReference type="NCBI Taxonomy" id="55181"/>
    <lineage>
        <taxon>Eukaryota</taxon>
        <taxon>Fungi</taxon>
        <taxon>Dikarya</taxon>
        <taxon>Ascomycota</taxon>
        <taxon>Pezizomycotina</taxon>
        <taxon>Dothideomycetes</taxon>
        <taxon>Dothideomycetes incertae sedis</taxon>
        <taxon>Botryosphaeriales</taxon>
        <taxon>Phyllostictaceae</taxon>
        <taxon>Phyllosticta</taxon>
    </lineage>
</organism>
<feature type="compositionally biased region" description="Low complexity" evidence="1">
    <location>
        <begin position="382"/>
        <end position="397"/>
    </location>
</feature>
<feature type="compositionally biased region" description="Basic and acidic residues" evidence="1">
    <location>
        <begin position="469"/>
        <end position="478"/>
    </location>
</feature>
<evidence type="ECO:0000313" key="2">
    <source>
        <dbReference type="EMBL" id="KAK7546260.1"/>
    </source>
</evidence>
<reference evidence="2 3" key="1">
    <citation type="submission" date="2024-04" db="EMBL/GenBank/DDBJ databases">
        <title>Phyllosticta paracitricarpa is synonymous to the EU quarantine fungus P. citricarpa based on phylogenomic analyses.</title>
        <authorList>
            <consortium name="Lawrence Berkeley National Laboratory"/>
            <person name="Van Ingen-Buijs V.A."/>
            <person name="Van Westerhoven A.C."/>
            <person name="Haridas S."/>
            <person name="Skiadas P."/>
            <person name="Martin F."/>
            <person name="Groenewald J.Z."/>
            <person name="Crous P.W."/>
            <person name="Seidl M.F."/>
        </authorList>
    </citation>
    <scope>NUCLEOTIDE SEQUENCE [LARGE SCALE GENOMIC DNA]</scope>
    <source>
        <strain evidence="2 3">CBS 122670</strain>
    </source>
</reference>
<keyword evidence="3" id="KW-1185">Reference proteome</keyword>
<feature type="compositionally biased region" description="Acidic residues" evidence="1">
    <location>
        <begin position="479"/>
        <end position="491"/>
    </location>
</feature>
<protein>
    <submittedName>
        <fullName evidence="2">Uncharacterized protein</fullName>
    </submittedName>
</protein>
<feature type="compositionally biased region" description="Acidic residues" evidence="1">
    <location>
        <begin position="459"/>
        <end position="468"/>
    </location>
</feature>
<dbReference type="Proteomes" id="UP001365128">
    <property type="component" value="Unassembled WGS sequence"/>
</dbReference>
<gene>
    <name evidence="2" type="ORF">IWX46DRAFT_640659</name>
</gene>
<name>A0ABR1MD64_9PEZI</name>
<sequence length="534" mass="59593">MDAPESSSIDVRDQLGSMIDLLVPPQDEMSTTEHEASQQIQAILLNANRLMWPDGFQFDLTKAARLMHFDLRPKLQHQATEETVERVEYHSAILKDILASWHCRNQLLTIKLGLRLDDVPANARIGQDERREIFEAKAKTLPTTEGCEIDLLTARGFRTYFEEWVIFKIDYQVPLLPAQRQIIVCLTSIKDHLDDVATSAEQLSIAAAARRAYLSRLQASEASYPEPSAAGKPWDNLSKSRSTKALSKVQRMLSVASLTTTGEDLTKKGTRKKLRKKFKLTSKANSEAWHQPCGPPLLLEQCNPENQQSPCPALSALPPAPLLVLEEKQLEIRKAFARESDDDERVDSLVELEAPYNTTEQHLDHPSPSNPESTNASNRPYTISDSSAIKPSSPSTDELTELAREDADGCNTALPQNPSHTNDPASEQDWWRDSVFQDLEAQIDQAQAQITESAKGDEGGEDDQDEDEEKKKKEKKEDKDEEGEEEDEWWTEEQLTARKAEARALALSVLEGTGPYNAGSDFGEEGGARISFGA</sequence>
<feature type="compositionally biased region" description="Polar residues" evidence="1">
    <location>
        <begin position="413"/>
        <end position="425"/>
    </location>
</feature>
<proteinExistence type="predicted"/>
<evidence type="ECO:0000256" key="1">
    <source>
        <dbReference type="SAM" id="MobiDB-lite"/>
    </source>
</evidence>
<accession>A0ABR1MD64</accession>